<dbReference type="GO" id="GO:0008483">
    <property type="term" value="F:transaminase activity"/>
    <property type="evidence" value="ECO:0007669"/>
    <property type="project" value="UniProtKB-KW"/>
</dbReference>
<accession>A0ABW4ZSW7</accession>
<comment type="similarity">
    <text evidence="5">Belongs to the class-III pyridoxal-phosphate-dependent aminotransferase family.</text>
</comment>
<dbReference type="RefSeq" id="WP_386044123.1">
    <property type="nucleotide sequence ID" value="NZ_JBHUIO010000002.1"/>
</dbReference>
<dbReference type="InterPro" id="IPR005814">
    <property type="entry name" value="Aminotrans_3"/>
</dbReference>
<evidence type="ECO:0000313" key="7">
    <source>
        <dbReference type="Proteomes" id="UP001597343"/>
    </source>
</evidence>
<evidence type="ECO:0000256" key="3">
    <source>
        <dbReference type="ARBA" id="ARBA00022679"/>
    </source>
</evidence>
<dbReference type="PIRSF" id="PIRSF000521">
    <property type="entry name" value="Transaminase_4ab_Lys_Orn"/>
    <property type="match status" value="1"/>
</dbReference>
<organism evidence="6 7">
    <name type="scientific">Tumebacillus lipolyticus</name>
    <dbReference type="NCBI Taxonomy" id="1280370"/>
    <lineage>
        <taxon>Bacteria</taxon>
        <taxon>Bacillati</taxon>
        <taxon>Bacillota</taxon>
        <taxon>Bacilli</taxon>
        <taxon>Bacillales</taxon>
        <taxon>Alicyclobacillaceae</taxon>
        <taxon>Tumebacillus</taxon>
    </lineage>
</organism>
<keyword evidence="2 6" id="KW-0032">Aminotransferase</keyword>
<dbReference type="Pfam" id="PF00202">
    <property type="entry name" value="Aminotran_3"/>
    <property type="match status" value="1"/>
</dbReference>
<dbReference type="InterPro" id="IPR015421">
    <property type="entry name" value="PyrdxlP-dep_Trfase_major"/>
</dbReference>
<proteinExistence type="inferred from homology"/>
<evidence type="ECO:0000256" key="5">
    <source>
        <dbReference type="RuleBase" id="RU003560"/>
    </source>
</evidence>
<evidence type="ECO:0000313" key="6">
    <source>
        <dbReference type="EMBL" id="MFD2169073.1"/>
    </source>
</evidence>
<dbReference type="EMBL" id="JBHUIO010000002">
    <property type="protein sequence ID" value="MFD2169073.1"/>
    <property type="molecule type" value="Genomic_DNA"/>
</dbReference>
<dbReference type="InterPro" id="IPR015422">
    <property type="entry name" value="PyrdxlP-dep_Trfase_small"/>
</dbReference>
<dbReference type="PANTHER" id="PTHR11986:SF79">
    <property type="entry name" value="ACETYLORNITHINE AMINOTRANSFERASE, MITOCHONDRIAL"/>
    <property type="match status" value="1"/>
</dbReference>
<dbReference type="CDD" id="cd00610">
    <property type="entry name" value="OAT_like"/>
    <property type="match status" value="1"/>
</dbReference>
<dbReference type="InterPro" id="IPR015424">
    <property type="entry name" value="PyrdxlP-dep_Trfase"/>
</dbReference>
<dbReference type="Proteomes" id="UP001597343">
    <property type="component" value="Unassembled WGS sequence"/>
</dbReference>
<keyword evidence="4 5" id="KW-0663">Pyridoxal phosphate</keyword>
<dbReference type="PROSITE" id="PS00600">
    <property type="entry name" value="AA_TRANSFER_CLASS_3"/>
    <property type="match status" value="1"/>
</dbReference>
<dbReference type="InterPro" id="IPR049704">
    <property type="entry name" value="Aminotrans_3_PPA_site"/>
</dbReference>
<evidence type="ECO:0000256" key="4">
    <source>
        <dbReference type="ARBA" id="ARBA00022898"/>
    </source>
</evidence>
<evidence type="ECO:0000256" key="1">
    <source>
        <dbReference type="ARBA" id="ARBA00001933"/>
    </source>
</evidence>
<comment type="caution">
    <text evidence="6">The sequence shown here is derived from an EMBL/GenBank/DDBJ whole genome shotgun (WGS) entry which is preliminary data.</text>
</comment>
<keyword evidence="7" id="KW-1185">Reference proteome</keyword>
<comment type="cofactor">
    <cofactor evidence="1">
        <name>pyridoxal 5'-phosphate</name>
        <dbReference type="ChEBI" id="CHEBI:597326"/>
    </cofactor>
</comment>
<dbReference type="InterPro" id="IPR050103">
    <property type="entry name" value="Class-III_PLP-dep_AT"/>
</dbReference>
<keyword evidence="3" id="KW-0808">Transferase</keyword>
<dbReference type="PANTHER" id="PTHR11986">
    <property type="entry name" value="AMINOTRANSFERASE CLASS III"/>
    <property type="match status" value="1"/>
</dbReference>
<sequence length="412" mass="44839">MKDRVIEQYERYINPGLARLLRVMGLAQVEDEAREVHVRDREGKLYLDCVGGYGTFSFGHRHPKIVERVSAQLHRMPLSSKLLLSQPMADLAEKLAELTPGDLQYSFFCNSGAEAVEAALKTARLATGRNKVITAIGSFHGKTFGALSASGNEVYREPFQPLLPDFVHVPFGDAELLAQLVDENTAAVMLEPVQGEAGVILPPRGYLRRVREICEASGALLIADEVQTGLGRTGERFAVQHEAVVPDILCLAKALGGGVMPIGAMVARPQLYERYESAPLLHTSTFGGNPLACTAALAALEVLEADRLAEQAKWKGEYLLAKLRDLQDRYPGTIHEVRGLGLMIGLEFTSDALGALIMSEMIAGGVLTAFALNNLSVTRIEPPLTIGQRELDRVVEVLECALQSGREQLQIS</sequence>
<protein>
    <submittedName>
        <fullName evidence="6">Aspartate aminotransferase family protein</fullName>
    </submittedName>
</protein>
<reference evidence="7" key="1">
    <citation type="journal article" date="2019" name="Int. J. Syst. Evol. Microbiol.">
        <title>The Global Catalogue of Microorganisms (GCM) 10K type strain sequencing project: providing services to taxonomists for standard genome sequencing and annotation.</title>
        <authorList>
            <consortium name="The Broad Institute Genomics Platform"/>
            <consortium name="The Broad Institute Genome Sequencing Center for Infectious Disease"/>
            <person name="Wu L."/>
            <person name="Ma J."/>
        </authorList>
    </citation>
    <scope>NUCLEOTIDE SEQUENCE [LARGE SCALE GENOMIC DNA]</scope>
    <source>
        <strain evidence="7">CGMCC 1.13574</strain>
    </source>
</reference>
<dbReference type="SUPFAM" id="SSF53383">
    <property type="entry name" value="PLP-dependent transferases"/>
    <property type="match status" value="1"/>
</dbReference>
<gene>
    <name evidence="6" type="ORF">ACFSOY_03455</name>
</gene>
<name>A0ABW4ZSW7_9BACL</name>
<dbReference type="Gene3D" id="3.40.640.10">
    <property type="entry name" value="Type I PLP-dependent aspartate aminotransferase-like (Major domain)"/>
    <property type="match status" value="1"/>
</dbReference>
<evidence type="ECO:0000256" key="2">
    <source>
        <dbReference type="ARBA" id="ARBA00022576"/>
    </source>
</evidence>
<dbReference type="Gene3D" id="3.90.1150.10">
    <property type="entry name" value="Aspartate Aminotransferase, domain 1"/>
    <property type="match status" value="1"/>
</dbReference>